<evidence type="ECO:0000313" key="2">
    <source>
        <dbReference type="EMBL" id="GGF36208.1"/>
    </source>
</evidence>
<gene>
    <name evidence="2" type="ORF">GCM10007298_35040</name>
</gene>
<evidence type="ECO:0000256" key="1">
    <source>
        <dbReference type="SAM" id="MobiDB-lite"/>
    </source>
</evidence>
<keyword evidence="3" id="KW-1185">Reference proteome</keyword>
<reference evidence="3" key="1">
    <citation type="journal article" date="2019" name="Int. J. Syst. Evol. Microbiol.">
        <title>The Global Catalogue of Microorganisms (GCM) 10K type strain sequencing project: providing services to taxonomists for standard genome sequencing and annotation.</title>
        <authorList>
            <consortium name="The Broad Institute Genomics Platform"/>
            <consortium name="The Broad Institute Genome Sequencing Center for Infectious Disease"/>
            <person name="Wu L."/>
            <person name="Ma J."/>
        </authorList>
    </citation>
    <scope>NUCLEOTIDE SEQUENCE [LARGE SCALE GENOMIC DNA]</scope>
    <source>
        <strain evidence="3">CCM 7855</strain>
    </source>
</reference>
<feature type="region of interest" description="Disordered" evidence="1">
    <location>
        <begin position="207"/>
        <end position="250"/>
    </location>
</feature>
<dbReference type="EMBL" id="BMCS01000002">
    <property type="protein sequence ID" value="GGF36208.1"/>
    <property type="molecule type" value="Genomic_DNA"/>
</dbReference>
<dbReference type="RefSeq" id="WP_188491190.1">
    <property type="nucleotide sequence ID" value="NZ_BMCS01000002.1"/>
</dbReference>
<dbReference type="Proteomes" id="UP000632454">
    <property type="component" value="Unassembled WGS sequence"/>
</dbReference>
<proteinExistence type="predicted"/>
<comment type="caution">
    <text evidence="2">The sequence shown here is derived from an EMBL/GenBank/DDBJ whole genome shotgun (WGS) entry which is preliminary data.</text>
</comment>
<sequence length="263" mass="28459">MAATASMLWLIDSDDFIADLRLGLVNDRESATAMAHKLFADNVLLPIGDATLDRAASCADDEVFVGVFGRYAVIAGATLNTTAPSQLPEAVLAAHPAETAYLICTDPGASVGVFAQWDNGTLRRSFSADPVSIAENLGLPFPFERAFWAGEHPLVYAEGVPRDPQALPFHPIEFADHASREWLGMRLTRPWDDGDIVPDRIPLSGFAIRPRGYQPTEDELAGRRAPSSDAARSPESSTQAPADEPPTPTARVARWFGFGRRES</sequence>
<protein>
    <submittedName>
        <fullName evidence="2">Uncharacterized protein</fullName>
    </submittedName>
</protein>
<dbReference type="InterPro" id="IPR053847">
    <property type="entry name" value="DUF6928"/>
</dbReference>
<name>A0ABQ1V575_9NOCA</name>
<accession>A0ABQ1V575</accession>
<evidence type="ECO:0000313" key="3">
    <source>
        <dbReference type="Proteomes" id="UP000632454"/>
    </source>
</evidence>
<organism evidence="2 3">
    <name type="scientific">Williamsia phyllosphaerae</name>
    <dbReference type="NCBI Taxonomy" id="885042"/>
    <lineage>
        <taxon>Bacteria</taxon>
        <taxon>Bacillati</taxon>
        <taxon>Actinomycetota</taxon>
        <taxon>Actinomycetes</taxon>
        <taxon>Mycobacteriales</taxon>
        <taxon>Nocardiaceae</taxon>
        <taxon>Williamsia</taxon>
    </lineage>
</organism>
<dbReference type="Pfam" id="PF21997">
    <property type="entry name" value="DUF6928"/>
    <property type="match status" value="1"/>
</dbReference>